<gene>
    <name evidence="5" type="ORF">HOLleu_04026</name>
</gene>
<comment type="caution">
    <text evidence="2">Lacks conserved residue(s) required for the propagation of feature annotation.</text>
</comment>
<dbReference type="Proteomes" id="UP001152320">
    <property type="component" value="Chromosome 1"/>
</dbReference>
<dbReference type="AlphaFoldDB" id="A0A9Q1CU71"/>
<dbReference type="EMBL" id="JAIZAY010000001">
    <property type="protein sequence ID" value="KAJ8050719.1"/>
    <property type="molecule type" value="Genomic_DNA"/>
</dbReference>
<dbReference type="Gene3D" id="2.60.120.290">
    <property type="entry name" value="Spermadhesin, CUB domain"/>
    <property type="match status" value="1"/>
</dbReference>
<proteinExistence type="predicted"/>
<dbReference type="InterPro" id="IPR007110">
    <property type="entry name" value="Ig-like_dom"/>
</dbReference>
<dbReference type="InterPro" id="IPR000859">
    <property type="entry name" value="CUB_dom"/>
</dbReference>
<dbReference type="SMART" id="SM00042">
    <property type="entry name" value="CUB"/>
    <property type="match status" value="1"/>
</dbReference>
<dbReference type="SUPFAM" id="SSF49854">
    <property type="entry name" value="Spermadhesin, CUB domain"/>
    <property type="match status" value="1"/>
</dbReference>
<dbReference type="SUPFAM" id="SSF48726">
    <property type="entry name" value="Immunoglobulin"/>
    <property type="match status" value="1"/>
</dbReference>
<evidence type="ECO:0000256" key="1">
    <source>
        <dbReference type="ARBA" id="ARBA00023157"/>
    </source>
</evidence>
<reference evidence="5" key="1">
    <citation type="submission" date="2021-10" db="EMBL/GenBank/DDBJ databases">
        <title>Tropical sea cucumber genome reveals ecological adaptation and Cuvierian tubules defense mechanism.</title>
        <authorList>
            <person name="Chen T."/>
        </authorList>
    </citation>
    <scope>NUCLEOTIDE SEQUENCE</scope>
    <source>
        <strain evidence="5">Nanhai2018</strain>
        <tissue evidence="5">Muscle</tissue>
    </source>
</reference>
<protein>
    <submittedName>
        <fullName evidence="5">Uncharacterized protein</fullName>
    </submittedName>
</protein>
<evidence type="ECO:0000313" key="6">
    <source>
        <dbReference type="Proteomes" id="UP001152320"/>
    </source>
</evidence>
<keyword evidence="6" id="KW-1185">Reference proteome</keyword>
<sequence>MVYLSTGPIVCSDAPCPAPGSAAVTIFPLTGCQEVVINSPGFPDGYVGTPSSSDACATTETITLTTSFPVAAFNSPRFPATYDLPSECYYTITSPADTVILLEFIGNLDVNPFEDFVYIYDNVVPANPKLLRIVSDVVFRNFREIYTETNSVQVAFKTTSTNQANGFFVRVSYEALPPDFTCVVKNPYISPHFAYPVQLHGSPGRPSISPYEMSFDVYRYKGVYNIYDSLPTNSKLTVEPHTFALSLPSTCDTKEGSSRLGVFVCSVKGHEFIESIDIPAIVNPKSEFVNPVGRFTKTVSVGDAQITFTVDNLPSVQHALRWKFNGLVQQKWNGQSTITITNIKTADGGIYECFIREGYNKDFDVVRYRLIVRACPPLKYGLECLFDCSCGTGIQCNAATGACP</sequence>
<dbReference type="InterPro" id="IPR013783">
    <property type="entry name" value="Ig-like_fold"/>
</dbReference>
<dbReference type="CDD" id="cd00041">
    <property type="entry name" value="CUB"/>
    <property type="match status" value="1"/>
</dbReference>
<evidence type="ECO:0000313" key="5">
    <source>
        <dbReference type="EMBL" id="KAJ8050719.1"/>
    </source>
</evidence>
<keyword evidence="1" id="KW-1015">Disulfide bond</keyword>
<feature type="domain" description="Ig-like" evidence="4">
    <location>
        <begin position="240"/>
        <end position="366"/>
    </location>
</feature>
<dbReference type="Pfam" id="PF00431">
    <property type="entry name" value="CUB"/>
    <property type="match status" value="1"/>
</dbReference>
<comment type="caution">
    <text evidence="5">The sequence shown here is derived from an EMBL/GenBank/DDBJ whole genome shotgun (WGS) entry which is preliminary data.</text>
</comment>
<accession>A0A9Q1CU71</accession>
<feature type="domain" description="CUB" evidence="3">
    <location>
        <begin position="56"/>
        <end position="174"/>
    </location>
</feature>
<organism evidence="5 6">
    <name type="scientific">Holothuria leucospilota</name>
    <name type="common">Black long sea cucumber</name>
    <name type="synonym">Mertensiothuria leucospilota</name>
    <dbReference type="NCBI Taxonomy" id="206669"/>
    <lineage>
        <taxon>Eukaryota</taxon>
        <taxon>Metazoa</taxon>
        <taxon>Echinodermata</taxon>
        <taxon>Eleutherozoa</taxon>
        <taxon>Echinozoa</taxon>
        <taxon>Holothuroidea</taxon>
        <taxon>Aspidochirotacea</taxon>
        <taxon>Aspidochirotida</taxon>
        <taxon>Holothuriidae</taxon>
        <taxon>Holothuria</taxon>
    </lineage>
</organism>
<dbReference type="InterPro" id="IPR036179">
    <property type="entry name" value="Ig-like_dom_sf"/>
</dbReference>
<dbReference type="PROSITE" id="PS01180">
    <property type="entry name" value="CUB"/>
    <property type="match status" value="1"/>
</dbReference>
<dbReference type="Gene3D" id="2.60.40.10">
    <property type="entry name" value="Immunoglobulins"/>
    <property type="match status" value="1"/>
</dbReference>
<evidence type="ECO:0000256" key="2">
    <source>
        <dbReference type="PROSITE-ProRule" id="PRU00059"/>
    </source>
</evidence>
<dbReference type="InterPro" id="IPR035914">
    <property type="entry name" value="Sperma_CUB_dom_sf"/>
</dbReference>
<dbReference type="PROSITE" id="PS50835">
    <property type="entry name" value="IG_LIKE"/>
    <property type="match status" value="1"/>
</dbReference>
<evidence type="ECO:0000259" key="4">
    <source>
        <dbReference type="PROSITE" id="PS50835"/>
    </source>
</evidence>
<evidence type="ECO:0000259" key="3">
    <source>
        <dbReference type="PROSITE" id="PS01180"/>
    </source>
</evidence>
<name>A0A9Q1CU71_HOLLE</name>